<keyword evidence="2" id="KW-1185">Reference proteome</keyword>
<evidence type="ECO:0000313" key="1">
    <source>
        <dbReference type="EMBL" id="GFR21726.1"/>
    </source>
</evidence>
<dbReference type="AlphaFoldDB" id="A0A8X6JXR1"/>
<protein>
    <submittedName>
        <fullName evidence="1">Uncharacterized protein</fullName>
    </submittedName>
</protein>
<accession>A0A8X6JXR1</accession>
<dbReference type="Proteomes" id="UP000887116">
    <property type="component" value="Unassembled WGS sequence"/>
</dbReference>
<organism evidence="1 2">
    <name type="scientific">Trichonephila clavata</name>
    <name type="common">Joro spider</name>
    <name type="synonym">Nephila clavata</name>
    <dbReference type="NCBI Taxonomy" id="2740835"/>
    <lineage>
        <taxon>Eukaryota</taxon>
        <taxon>Metazoa</taxon>
        <taxon>Ecdysozoa</taxon>
        <taxon>Arthropoda</taxon>
        <taxon>Chelicerata</taxon>
        <taxon>Arachnida</taxon>
        <taxon>Araneae</taxon>
        <taxon>Araneomorphae</taxon>
        <taxon>Entelegynae</taxon>
        <taxon>Araneoidea</taxon>
        <taxon>Nephilidae</taxon>
        <taxon>Trichonephila</taxon>
    </lineage>
</organism>
<sequence>MFSLIRLFLMKNKTKKDGAVSKRSIRSLFGHYGCKPRVSSAAWKTNEHLIDKDAGLEKSCSSNHRKKAARTIILRSLA</sequence>
<name>A0A8X6JXR1_TRICU</name>
<dbReference type="EMBL" id="BMAO01028058">
    <property type="protein sequence ID" value="GFR21726.1"/>
    <property type="molecule type" value="Genomic_DNA"/>
</dbReference>
<reference evidence="1" key="1">
    <citation type="submission" date="2020-07" db="EMBL/GenBank/DDBJ databases">
        <title>Multicomponent nature underlies the extraordinary mechanical properties of spider dragline silk.</title>
        <authorList>
            <person name="Kono N."/>
            <person name="Nakamura H."/>
            <person name="Mori M."/>
            <person name="Yoshida Y."/>
            <person name="Ohtoshi R."/>
            <person name="Malay A.D."/>
            <person name="Moran D.A.P."/>
            <person name="Tomita M."/>
            <person name="Numata K."/>
            <person name="Arakawa K."/>
        </authorList>
    </citation>
    <scope>NUCLEOTIDE SEQUENCE</scope>
</reference>
<comment type="caution">
    <text evidence="1">The sequence shown here is derived from an EMBL/GenBank/DDBJ whole genome shotgun (WGS) entry which is preliminary data.</text>
</comment>
<evidence type="ECO:0000313" key="2">
    <source>
        <dbReference type="Proteomes" id="UP000887116"/>
    </source>
</evidence>
<proteinExistence type="predicted"/>
<gene>
    <name evidence="1" type="ORF">TNCT_135931</name>
</gene>